<dbReference type="AlphaFoldDB" id="A0A834EK26"/>
<gene>
    <name evidence="1" type="ORF">HJG60_010162</name>
</gene>
<accession>A0A834EK26</accession>
<proteinExistence type="predicted"/>
<protein>
    <submittedName>
        <fullName evidence="1">Uncharacterized protein</fullName>
    </submittedName>
</protein>
<comment type="caution">
    <text evidence="1">The sequence shown here is derived from an EMBL/GenBank/DDBJ whole genome shotgun (WGS) entry which is preliminary data.</text>
</comment>
<sequence>MVSLKVASVLVWRAAPPEKSVPGQMSPWKTKTEPVRLHDRFGHMHNYTKKAFYRTVERCGKVETEIKKKKKPNKQILAGVAQWIELGLRTKVSQVRFPVRPHTWVAGHGPQQPHIDVSLSLSLSPSLPSLKINK</sequence>
<reference evidence="1 2" key="1">
    <citation type="journal article" date="2020" name="Nature">
        <title>Six reference-quality genomes reveal evolution of bat adaptations.</title>
        <authorList>
            <person name="Jebb D."/>
            <person name="Huang Z."/>
            <person name="Pippel M."/>
            <person name="Hughes G.M."/>
            <person name="Lavrichenko K."/>
            <person name="Devanna P."/>
            <person name="Winkler S."/>
            <person name="Jermiin L.S."/>
            <person name="Skirmuntt E.C."/>
            <person name="Katzourakis A."/>
            <person name="Burkitt-Gray L."/>
            <person name="Ray D.A."/>
            <person name="Sullivan K.A.M."/>
            <person name="Roscito J.G."/>
            <person name="Kirilenko B.M."/>
            <person name="Davalos L.M."/>
            <person name="Corthals A.P."/>
            <person name="Power M.L."/>
            <person name="Jones G."/>
            <person name="Ransome R.D."/>
            <person name="Dechmann D.K.N."/>
            <person name="Locatelli A.G."/>
            <person name="Puechmaille S.J."/>
            <person name="Fedrigo O."/>
            <person name="Jarvis E.D."/>
            <person name="Hiller M."/>
            <person name="Vernes S.C."/>
            <person name="Myers E.W."/>
            <person name="Teeling E.C."/>
        </authorList>
    </citation>
    <scope>NUCLEOTIDE SEQUENCE [LARGE SCALE GENOMIC DNA]</scope>
    <source>
        <strain evidence="1">Bat1K_MPI-CBG_1</strain>
    </source>
</reference>
<evidence type="ECO:0000313" key="1">
    <source>
        <dbReference type="EMBL" id="KAF6119751.1"/>
    </source>
</evidence>
<evidence type="ECO:0000313" key="2">
    <source>
        <dbReference type="Proteomes" id="UP000664940"/>
    </source>
</evidence>
<dbReference type="Proteomes" id="UP000664940">
    <property type="component" value="Unassembled WGS sequence"/>
</dbReference>
<organism evidence="1 2">
    <name type="scientific">Phyllostomus discolor</name>
    <name type="common">pale spear-nosed bat</name>
    <dbReference type="NCBI Taxonomy" id="89673"/>
    <lineage>
        <taxon>Eukaryota</taxon>
        <taxon>Metazoa</taxon>
        <taxon>Chordata</taxon>
        <taxon>Craniata</taxon>
        <taxon>Vertebrata</taxon>
        <taxon>Euteleostomi</taxon>
        <taxon>Mammalia</taxon>
        <taxon>Eutheria</taxon>
        <taxon>Laurasiatheria</taxon>
        <taxon>Chiroptera</taxon>
        <taxon>Yangochiroptera</taxon>
        <taxon>Phyllostomidae</taxon>
        <taxon>Phyllostominae</taxon>
        <taxon>Phyllostomus</taxon>
    </lineage>
</organism>
<dbReference type="EMBL" id="JABVXQ010000003">
    <property type="protein sequence ID" value="KAF6119751.1"/>
    <property type="molecule type" value="Genomic_DNA"/>
</dbReference>
<name>A0A834EK26_9CHIR</name>